<sequence>MKDVTASSLVALLIDVTSGRVASPKSEALFAGIAFLYSTLWLGRGDPREGAEALRDAAGGPLDGAVVARATIAGLAGLPGREAWSLIRELMEGKVPRHWISQQLMEAYARYKINKMQVMKWFSDPSSIRVRSFNSEVAELAETLLRHKDMLEELARLDYRRYVEAGKTLYQVARRTVERSPRFVERIAGRVRRLMLWGL</sequence>
<dbReference type="EMBL" id="CP002838">
    <property type="protein sequence ID" value="AEM39625.1"/>
    <property type="molecule type" value="Genomic_DNA"/>
</dbReference>
<reference evidence="1 2" key="1">
    <citation type="journal article" date="2011" name="Stand. Genomic Sci.">
        <title>Complete genome sequence of the hyperthermophilic chemolithoautotroph Pyrolobus fumarii type strain (1A).</title>
        <authorList>
            <person name="Anderson I."/>
            <person name="Goker M."/>
            <person name="Nolan M."/>
            <person name="Lucas S."/>
            <person name="Hammon N."/>
            <person name="Deshpande S."/>
            <person name="Cheng J.F."/>
            <person name="Tapia R."/>
            <person name="Han C."/>
            <person name="Goodwin L."/>
            <person name="Pitluck S."/>
            <person name="Huntemann M."/>
            <person name="Liolios K."/>
            <person name="Ivanova N."/>
            <person name="Pagani I."/>
            <person name="Mavromatis K."/>
            <person name="Ovchinikova G."/>
            <person name="Pati A."/>
            <person name="Chen A."/>
            <person name="Palaniappan K."/>
            <person name="Land M."/>
            <person name="Hauser L."/>
            <person name="Brambilla E.M."/>
            <person name="Huber H."/>
            <person name="Yasawong M."/>
            <person name="Rohde M."/>
            <person name="Spring S."/>
            <person name="Abt B."/>
            <person name="Sikorski J."/>
            <person name="Wirth R."/>
            <person name="Detter J.C."/>
            <person name="Woyke T."/>
            <person name="Bristow J."/>
            <person name="Eisen J.A."/>
            <person name="Markowitz V."/>
            <person name="Hugenholtz P."/>
            <person name="Kyrpides N.C."/>
            <person name="Klenk H.P."/>
            <person name="Lapidus A."/>
        </authorList>
    </citation>
    <scope>NUCLEOTIDE SEQUENCE [LARGE SCALE GENOMIC DNA]</scope>
    <source>
        <strain evidence="2">DSM 11204 / 1A</strain>
    </source>
</reference>
<organism evidence="1 2">
    <name type="scientific">Pyrolobus fumarii (strain DSM 11204 / 1A)</name>
    <dbReference type="NCBI Taxonomy" id="694429"/>
    <lineage>
        <taxon>Archaea</taxon>
        <taxon>Thermoproteota</taxon>
        <taxon>Thermoprotei</taxon>
        <taxon>Desulfurococcales</taxon>
        <taxon>Pyrodictiaceae</taxon>
        <taxon>Pyrolobus</taxon>
    </lineage>
</organism>
<name>G0ECQ5_PYRF1</name>
<gene>
    <name evidence="1" type="ordered locus">Pyrfu_1771</name>
</gene>
<dbReference type="InParanoid" id="G0ECQ5"/>
<dbReference type="AlphaFoldDB" id="G0ECQ5"/>
<dbReference type="KEGG" id="pfm:Pyrfu_1771"/>
<proteinExistence type="predicted"/>
<dbReference type="STRING" id="694429.Pyrfu_1771"/>
<evidence type="ECO:0000313" key="1">
    <source>
        <dbReference type="EMBL" id="AEM39625.1"/>
    </source>
</evidence>
<keyword evidence="2" id="KW-1185">Reference proteome</keyword>
<accession>G0ECQ5</accession>
<evidence type="ECO:0000313" key="2">
    <source>
        <dbReference type="Proteomes" id="UP000001037"/>
    </source>
</evidence>
<dbReference type="Proteomes" id="UP000001037">
    <property type="component" value="Chromosome"/>
</dbReference>
<dbReference type="HOGENOM" id="CLU_1369572_0_0_2"/>
<protein>
    <submittedName>
        <fullName evidence="1">Uncharacterized protein</fullName>
    </submittedName>
</protein>